<evidence type="ECO:0000313" key="3">
    <source>
        <dbReference type="Proteomes" id="UP001164472"/>
    </source>
</evidence>
<feature type="domain" description="PilZ" evidence="1">
    <location>
        <begin position="2"/>
        <end position="95"/>
    </location>
</feature>
<keyword evidence="3" id="KW-1185">Reference proteome</keyword>
<dbReference type="AlphaFoldDB" id="A0A9E8KN87"/>
<evidence type="ECO:0000259" key="1">
    <source>
        <dbReference type="Pfam" id="PF07238"/>
    </source>
</evidence>
<proteinExistence type="predicted"/>
<accession>A0A9E8KN87</accession>
<gene>
    <name evidence="2" type="ORF">NNL22_10400</name>
</gene>
<dbReference type="Pfam" id="PF07238">
    <property type="entry name" value="PilZ"/>
    <property type="match status" value="1"/>
</dbReference>
<dbReference type="EMBL" id="CP101527">
    <property type="protein sequence ID" value="UZW73459.1"/>
    <property type="molecule type" value="Genomic_DNA"/>
</dbReference>
<reference evidence="2" key="1">
    <citation type="submission" date="2022-07" db="EMBL/GenBank/DDBJ databases">
        <title>Alkalimarinus sp. nov., isolated from gut of a Alitta virens.</title>
        <authorList>
            <person name="Yang A.I."/>
            <person name="Shin N.-R."/>
        </authorList>
    </citation>
    <scope>NUCLEOTIDE SEQUENCE</scope>
    <source>
        <strain evidence="2">FA028</strain>
    </source>
</reference>
<organism evidence="2 3">
    <name type="scientific">Alkalimarinus sediminis</name>
    <dbReference type="NCBI Taxonomy" id="1632866"/>
    <lineage>
        <taxon>Bacteria</taxon>
        <taxon>Pseudomonadati</taxon>
        <taxon>Pseudomonadota</taxon>
        <taxon>Gammaproteobacteria</taxon>
        <taxon>Alteromonadales</taxon>
        <taxon>Alteromonadaceae</taxon>
        <taxon>Alkalimarinus</taxon>
    </lineage>
</organism>
<dbReference type="Gene3D" id="2.40.10.220">
    <property type="entry name" value="predicted glycosyltransferase like domains"/>
    <property type="match status" value="1"/>
</dbReference>
<evidence type="ECO:0000313" key="2">
    <source>
        <dbReference type="EMBL" id="UZW73459.1"/>
    </source>
</evidence>
<sequence length="145" mass="16931">MRSYIRHPTDVPIELSPSDRMHDDHSRIKDVSVGGLSLRSDIALELKSLIKIRIPLVEPPFETHGKVVWCKKNQHDYEVGVKFIDEQDAYAARMVEQICHIEHYRILIKDKEGRDLNIEEAAQEWIEKYARDFPSFSSSNRETLN</sequence>
<protein>
    <submittedName>
        <fullName evidence="2">PilZ domain-containing protein</fullName>
    </submittedName>
</protein>
<dbReference type="KEGG" id="asem:NNL22_10400"/>
<dbReference type="SUPFAM" id="SSF141371">
    <property type="entry name" value="PilZ domain-like"/>
    <property type="match status" value="1"/>
</dbReference>
<dbReference type="Proteomes" id="UP001164472">
    <property type="component" value="Chromosome"/>
</dbReference>
<dbReference type="RefSeq" id="WP_251809600.1">
    <property type="nucleotide sequence ID" value="NZ_CP101527.1"/>
</dbReference>
<dbReference type="InterPro" id="IPR009875">
    <property type="entry name" value="PilZ_domain"/>
</dbReference>
<name>A0A9E8KN87_9ALTE</name>
<dbReference type="GO" id="GO:0035438">
    <property type="term" value="F:cyclic-di-GMP binding"/>
    <property type="evidence" value="ECO:0007669"/>
    <property type="project" value="InterPro"/>
</dbReference>